<protein>
    <recommendedName>
        <fullName evidence="1">Reverse transcriptase Ty1/copia-type domain-containing protein</fullName>
    </recommendedName>
</protein>
<organism evidence="2 3">
    <name type="scientific">Escallonia herrerae</name>
    <dbReference type="NCBI Taxonomy" id="1293975"/>
    <lineage>
        <taxon>Eukaryota</taxon>
        <taxon>Viridiplantae</taxon>
        <taxon>Streptophyta</taxon>
        <taxon>Embryophyta</taxon>
        <taxon>Tracheophyta</taxon>
        <taxon>Spermatophyta</taxon>
        <taxon>Magnoliopsida</taxon>
        <taxon>eudicotyledons</taxon>
        <taxon>Gunneridae</taxon>
        <taxon>Pentapetalae</taxon>
        <taxon>asterids</taxon>
        <taxon>campanulids</taxon>
        <taxon>Escalloniales</taxon>
        <taxon>Escalloniaceae</taxon>
        <taxon>Escallonia</taxon>
    </lineage>
</organism>
<sequence>MEIGMEMQVQMDARMEIEVEISKEQVPEQIEASSDEQSDYAFLVQSIPTEPKGIKTALKHNGWKAAMEEEILALHHNKTWDLAPRLPLMNFIGSKWVYKTKLKSDGSLERLKAKLVAKGYSQVKGIDFVETFSPVVKPLIINVILTISLAQRWDIRQLDVKNAFLHGTLSEPLVKRILRYIRWTLDYGIQLLAQSTFDLYAFSDVDWGGFPITRRSTTSYCTSFGSNCISWSAKKQSTVARSSPEVEYRALASTAAEITWFSSSFTASNYFL</sequence>
<name>A0AA88VB13_9ASTE</name>
<reference evidence="2" key="1">
    <citation type="submission" date="2022-12" db="EMBL/GenBank/DDBJ databases">
        <title>Draft genome assemblies for two species of Escallonia (Escalloniales).</title>
        <authorList>
            <person name="Chanderbali A."/>
            <person name="Dervinis C."/>
            <person name="Anghel I."/>
            <person name="Soltis D."/>
            <person name="Soltis P."/>
            <person name="Zapata F."/>
        </authorList>
    </citation>
    <scope>NUCLEOTIDE SEQUENCE</scope>
    <source>
        <strain evidence="2">UCBG64.0493</strain>
        <tissue evidence="2">Leaf</tissue>
    </source>
</reference>
<dbReference type="Proteomes" id="UP001188597">
    <property type="component" value="Unassembled WGS sequence"/>
</dbReference>
<comment type="caution">
    <text evidence="2">The sequence shown here is derived from an EMBL/GenBank/DDBJ whole genome shotgun (WGS) entry which is preliminary data.</text>
</comment>
<proteinExistence type="predicted"/>
<dbReference type="InterPro" id="IPR013103">
    <property type="entry name" value="RVT_2"/>
</dbReference>
<dbReference type="EMBL" id="JAVXUP010002170">
    <property type="protein sequence ID" value="KAK3005095.1"/>
    <property type="molecule type" value="Genomic_DNA"/>
</dbReference>
<dbReference type="PANTHER" id="PTHR11439">
    <property type="entry name" value="GAG-POL-RELATED RETROTRANSPOSON"/>
    <property type="match status" value="1"/>
</dbReference>
<gene>
    <name evidence="2" type="ORF">RJ639_017120</name>
</gene>
<evidence type="ECO:0000313" key="3">
    <source>
        <dbReference type="Proteomes" id="UP001188597"/>
    </source>
</evidence>
<evidence type="ECO:0000259" key="1">
    <source>
        <dbReference type="Pfam" id="PF07727"/>
    </source>
</evidence>
<dbReference type="AlphaFoldDB" id="A0AA88VB13"/>
<keyword evidence="3" id="KW-1185">Reference proteome</keyword>
<feature type="domain" description="Reverse transcriptase Ty1/copia-type" evidence="1">
    <location>
        <begin position="77"/>
        <end position="172"/>
    </location>
</feature>
<dbReference type="CDD" id="cd09272">
    <property type="entry name" value="RNase_HI_RT_Ty1"/>
    <property type="match status" value="1"/>
</dbReference>
<evidence type="ECO:0000313" key="2">
    <source>
        <dbReference type="EMBL" id="KAK3005095.1"/>
    </source>
</evidence>
<dbReference type="PANTHER" id="PTHR11439:SF524">
    <property type="entry name" value="RNA-DIRECTED DNA POLYMERASE, PROTEIN KINASE RLK-PELLE-DLSV FAMILY"/>
    <property type="match status" value="1"/>
</dbReference>
<accession>A0AA88VB13</accession>
<dbReference type="Pfam" id="PF07727">
    <property type="entry name" value="RVT_2"/>
    <property type="match status" value="1"/>
</dbReference>